<gene>
    <name evidence="2" type="ORF">VK792_03620</name>
</gene>
<name>A0ABU6HED2_9RHOB</name>
<feature type="signal peptide" evidence="1">
    <location>
        <begin position="1"/>
        <end position="26"/>
    </location>
</feature>
<keyword evidence="1" id="KW-0732">Signal</keyword>
<keyword evidence="3" id="KW-1185">Reference proteome</keyword>
<dbReference type="InterPro" id="IPR045467">
    <property type="entry name" value="DUF6497"/>
</dbReference>
<evidence type="ECO:0000256" key="1">
    <source>
        <dbReference type="SAM" id="SignalP"/>
    </source>
</evidence>
<evidence type="ECO:0000313" key="2">
    <source>
        <dbReference type="EMBL" id="MEC3860361.1"/>
    </source>
</evidence>
<dbReference type="EMBL" id="JAYLLH010000003">
    <property type="protein sequence ID" value="MEC3860361.1"/>
    <property type="molecule type" value="Genomic_DNA"/>
</dbReference>
<feature type="chain" id="PRO_5047023739" evidence="1">
    <location>
        <begin position="27"/>
        <end position="138"/>
    </location>
</feature>
<dbReference type="Pfam" id="PF20107">
    <property type="entry name" value="DUF6497"/>
    <property type="match status" value="1"/>
</dbReference>
<reference evidence="2 3" key="1">
    <citation type="submission" date="2024-01" db="EMBL/GenBank/DDBJ databases">
        <title>Mesobacterium rodlantinim sp. nov., isolated from shallow sea hydrothermal systems off Kueishantao Island.</title>
        <authorList>
            <person name="Su Z."/>
            <person name="Tang K."/>
        </authorList>
    </citation>
    <scope>NUCLEOTIDE SEQUENCE [LARGE SCALE GENOMIC DNA]</scope>
    <source>
        <strain evidence="2 3">TK19101</strain>
    </source>
</reference>
<organism evidence="2 3">
    <name type="scientific">Mesobacterium hydrothermale</name>
    <dbReference type="NCBI Taxonomy" id="3111907"/>
    <lineage>
        <taxon>Bacteria</taxon>
        <taxon>Pseudomonadati</taxon>
        <taxon>Pseudomonadota</taxon>
        <taxon>Alphaproteobacteria</taxon>
        <taxon>Rhodobacterales</taxon>
        <taxon>Roseobacteraceae</taxon>
        <taxon>Mesobacterium</taxon>
    </lineage>
</organism>
<sequence length="138" mass="14814">MVRAGGGVMQRAGLAMAVLVAGGVSAAIDDPIKVPSGQPVTFQEMIWDEPGQGLTYRFRFVAPEIGQAGRGFEDVMGDMEYLCNTYAVPRLAATGPVPNQIVISLSNAPSEFGVADPDITMFFEAYTLQDGTCIWEMF</sequence>
<dbReference type="RefSeq" id="WP_326295984.1">
    <property type="nucleotide sequence ID" value="NZ_JAYLLH010000003.1"/>
</dbReference>
<proteinExistence type="predicted"/>
<evidence type="ECO:0000313" key="3">
    <source>
        <dbReference type="Proteomes" id="UP001348149"/>
    </source>
</evidence>
<comment type="caution">
    <text evidence="2">The sequence shown here is derived from an EMBL/GenBank/DDBJ whole genome shotgun (WGS) entry which is preliminary data.</text>
</comment>
<protein>
    <submittedName>
        <fullName evidence="2">DUF6497 family protein</fullName>
    </submittedName>
</protein>
<dbReference type="Proteomes" id="UP001348149">
    <property type="component" value="Unassembled WGS sequence"/>
</dbReference>
<accession>A0ABU6HED2</accession>